<feature type="transmembrane region" description="Helical" evidence="1">
    <location>
        <begin position="14"/>
        <end position="36"/>
    </location>
</feature>
<feature type="transmembrane region" description="Helical" evidence="1">
    <location>
        <begin position="221"/>
        <end position="241"/>
    </location>
</feature>
<feature type="transmembrane region" description="Helical" evidence="1">
    <location>
        <begin position="253"/>
        <end position="272"/>
    </location>
</feature>
<dbReference type="RefSeq" id="WP_144934223.1">
    <property type="nucleotide sequence ID" value="NZ_JBHTIU010000048.1"/>
</dbReference>
<reference evidence="3" key="1">
    <citation type="journal article" date="2019" name="Int. J. Syst. Evol. Microbiol.">
        <title>The Global Catalogue of Microorganisms (GCM) 10K type strain sequencing project: providing services to taxonomists for standard genome sequencing and annotation.</title>
        <authorList>
            <consortium name="The Broad Institute Genomics Platform"/>
            <consortium name="The Broad Institute Genome Sequencing Center for Infectious Disease"/>
            <person name="Wu L."/>
            <person name="Ma J."/>
        </authorList>
    </citation>
    <scope>NUCLEOTIDE SEQUENCE [LARGE SCALE GENOMIC DNA]</scope>
    <source>
        <strain evidence="3">CCUG 57263</strain>
    </source>
</reference>
<evidence type="ECO:0000256" key="1">
    <source>
        <dbReference type="SAM" id="Phobius"/>
    </source>
</evidence>
<dbReference type="Gene3D" id="2.30.42.10">
    <property type="match status" value="1"/>
</dbReference>
<keyword evidence="1" id="KW-0472">Membrane</keyword>
<dbReference type="Proteomes" id="UP001597120">
    <property type="component" value="Unassembled WGS sequence"/>
</dbReference>
<proteinExistence type="predicted"/>
<protein>
    <submittedName>
        <fullName evidence="2">PDZ domain-containing protein</fullName>
    </submittedName>
</protein>
<feature type="transmembrane region" description="Helical" evidence="1">
    <location>
        <begin position="84"/>
        <end position="100"/>
    </location>
</feature>
<sequence length="426" mass="47572">MNPWVDWGEQIVRAVAQLLLNPLYYIGIAFIILQYRRQISLERKLFHSRLHSLIGETWRTLLWGWLAGIMASVLMLLFGVTLSLQAMLLIWGISLLLMLVRVRYFCIAYSVGIIGLLHSLALFVPSAVDWPWAGWIFATALSVNIPSLLALAAILHLTEGLLVRWQGSRMATPLFMESKRGKLVGAYHLHGFWPVPLFLLVPSETGISHLPWNPWFVEGGAAGWGMVAFPALIGFTSSTISKLPYLKARFDSTLLLGYSVLVLCAAIGSYYWEPLILAASLLTLLLHEGMIAYSNSQEETAHPLYVHDTRGLKILAVLPNSPAAESGIRAGEIIRKVNQRKVITKEGLHLAMQLNPAFCKLEIINLDGHSKFVSRAMFAGEHHQLGLILCPDDKAVYYVEQKPASIFAYFRKRDNRLRSNPSSASS</sequence>
<evidence type="ECO:0000313" key="3">
    <source>
        <dbReference type="Proteomes" id="UP001597120"/>
    </source>
</evidence>
<dbReference type="InterPro" id="IPR036034">
    <property type="entry name" value="PDZ_sf"/>
</dbReference>
<feature type="transmembrane region" description="Helical" evidence="1">
    <location>
        <begin position="107"/>
        <end position="128"/>
    </location>
</feature>
<name>A0ABW3DD32_9BACL</name>
<dbReference type="SUPFAM" id="SSF50156">
    <property type="entry name" value="PDZ domain-like"/>
    <property type="match status" value="1"/>
</dbReference>
<accession>A0ABW3DD32</accession>
<keyword evidence="3" id="KW-1185">Reference proteome</keyword>
<organism evidence="2 3">
    <name type="scientific">Paenibacillus residui</name>
    <dbReference type="NCBI Taxonomy" id="629724"/>
    <lineage>
        <taxon>Bacteria</taxon>
        <taxon>Bacillati</taxon>
        <taxon>Bacillota</taxon>
        <taxon>Bacilli</taxon>
        <taxon>Bacillales</taxon>
        <taxon>Paenibacillaceae</taxon>
        <taxon>Paenibacillus</taxon>
    </lineage>
</organism>
<feature type="transmembrane region" description="Helical" evidence="1">
    <location>
        <begin position="183"/>
        <end position="201"/>
    </location>
</feature>
<feature type="transmembrane region" description="Helical" evidence="1">
    <location>
        <begin position="134"/>
        <end position="162"/>
    </location>
</feature>
<keyword evidence="1" id="KW-0812">Transmembrane</keyword>
<evidence type="ECO:0000313" key="2">
    <source>
        <dbReference type="EMBL" id="MFD0870509.1"/>
    </source>
</evidence>
<comment type="caution">
    <text evidence="2">The sequence shown here is derived from an EMBL/GenBank/DDBJ whole genome shotgun (WGS) entry which is preliminary data.</text>
</comment>
<dbReference type="EMBL" id="JBHTIU010000048">
    <property type="protein sequence ID" value="MFD0870509.1"/>
    <property type="molecule type" value="Genomic_DNA"/>
</dbReference>
<gene>
    <name evidence="2" type="ORF">ACFQ03_15240</name>
</gene>
<keyword evidence="1" id="KW-1133">Transmembrane helix</keyword>